<evidence type="ECO:0000256" key="2">
    <source>
        <dbReference type="ARBA" id="ARBA00011900"/>
    </source>
</evidence>
<dbReference type="Gene3D" id="1.10.1020.10">
    <property type="entry name" value="Adenine-specific Methyltransferase, Domain 2"/>
    <property type="match status" value="1"/>
</dbReference>
<sequence>MSANALRPAVFLEPFAGGAATTLRLLVDGVVPHALIADADPLVSNFWIAAAKRPEWLVERMLDEPVTLERWDYWRGYSASSPDDPELAVKCLFLNRTTFSGILHGRAGPIGGRKQESEYKINCRFNKPALAERIRLVGSLYESGKLLDVWRQDWKATFEKFASTYGKYGSDDVVSYLDPPYVDKAARLYTTAFGDFDHKQLAEYLNTSPKYRWVLSYDDHPDIRELYGSATIKPEDSTAPRWRIQRRLVQLLYSASGSTGRGLKSELIISTLPKFPAGEDFKDL</sequence>
<dbReference type="Proteomes" id="UP000619479">
    <property type="component" value="Unassembled WGS sequence"/>
</dbReference>
<evidence type="ECO:0000313" key="7">
    <source>
        <dbReference type="EMBL" id="GID66824.1"/>
    </source>
</evidence>
<dbReference type="PANTHER" id="PTHR30481:SF2">
    <property type="entry name" value="SITE-SPECIFIC DNA-METHYLTRANSFERASE (ADENINE-SPECIFIC)"/>
    <property type="match status" value="1"/>
</dbReference>
<dbReference type="InterPro" id="IPR023095">
    <property type="entry name" value="Ade_MeTrfase_dom_2"/>
</dbReference>
<evidence type="ECO:0000256" key="1">
    <source>
        <dbReference type="ARBA" id="ARBA00006594"/>
    </source>
</evidence>
<keyword evidence="4" id="KW-0808">Transferase</keyword>
<keyword evidence="3 7" id="KW-0489">Methyltransferase</keyword>
<dbReference type="PANTHER" id="PTHR30481">
    <property type="entry name" value="DNA ADENINE METHYLASE"/>
    <property type="match status" value="1"/>
</dbReference>
<keyword evidence="8" id="KW-1185">Reference proteome</keyword>
<dbReference type="GO" id="GO:0043565">
    <property type="term" value="F:sequence-specific DNA binding"/>
    <property type="evidence" value="ECO:0007669"/>
    <property type="project" value="TreeGrafter"/>
</dbReference>
<organism evidence="7 8">
    <name type="scientific">Actinoplanes cyaneus</name>
    <dbReference type="NCBI Taxonomy" id="52696"/>
    <lineage>
        <taxon>Bacteria</taxon>
        <taxon>Bacillati</taxon>
        <taxon>Actinomycetota</taxon>
        <taxon>Actinomycetes</taxon>
        <taxon>Micromonosporales</taxon>
        <taxon>Micromonosporaceae</taxon>
        <taxon>Actinoplanes</taxon>
    </lineage>
</organism>
<comment type="catalytic activity">
    <reaction evidence="6">
        <text>a 2'-deoxyadenosine in DNA + S-adenosyl-L-methionine = an N(6)-methyl-2'-deoxyadenosine in DNA + S-adenosyl-L-homocysteine + H(+)</text>
        <dbReference type="Rhea" id="RHEA:15197"/>
        <dbReference type="Rhea" id="RHEA-COMP:12418"/>
        <dbReference type="Rhea" id="RHEA-COMP:12419"/>
        <dbReference type="ChEBI" id="CHEBI:15378"/>
        <dbReference type="ChEBI" id="CHEBI:57856"/>
        <dbReference type="ChEBI" id="CHEBI:59789"/>
        <dbReference type="ChEBI" id="CHEBI:90615"/>
        <dbReference type="ChEBI" id="CHEBI:90616"/>
        <dbReference type="EC" id="2.1.1.72"/>
    </reaction>
</comment>
<dbReference type="GO" id="GO:0009007">
    <property type="term" value="F:site-specific DNA-methyltransferase (adenine-specific) activity"/>
    <property type="evidence" value="ECO:0007669"/>
    <property type="project" value="UniProtKB-EC"/>
</dbReference>
<dbReference type="SUPFAM" id="SSF53335">
    <property type="entry name" value="S-adenosyl-L-methionine-dependent methyltransferases"/>
    <property type="match status" value="1"/>
</dbReference>
<dbReference type="Pfam" id="PF02086">
    <property type="entry name" value="MethyltransfD12"/>
    <property type="match status" value="1"/>
</dbReference>
<evidence type="ECO:0000256" key="6">
    <source>
        <dbReference type="ARBA" id="ARBA00047942"/>
    </source>
</evidence>
<dbReference type="InterPro" id="IPR029063">
    <property type="entry name" value="SAM-dependent_MTases_sf"/>
</dbReference>
<protein>
    <recommendedName>
        <fullName evidence="2">site-specific DNA-methyltransferase (adenine-specific)</fullName>
        <ecNumber evidence="2">2.1.1.72</ecNumber>
    </recommendedName>
</protein>
<name>A0A919IJ99_9ACTN</name>
<dbReference type="EC" id="2.1.1.72" evidence="2"/>
<evidence type="ECO:0000256" key="3">
    <source>
        <dbReference type="ARBA" id="ARBA00022603"/>
    </source>
</evidence>
<proteinExistence type="inferred from homology"/>
<dbReference type="GO" id="GO:0032259">
    <property type="term" value="P:methylation"/>
    <property type="evidence" value="ECO:0007669"/>
    <property type="project" value="UniProtKB-KW"/>
</dbReference>
<dbReference type="Gene3D" id="3.40.50.150">
    <property type="entry name" value="Vaccinia Virus protein VP39"/>
    <property type="match status" value="1"/>
</dbReference>
<dbReference type="InterPro" id="IPR012327">
    <property type="entry name" value="MeTrfase_D12"/>
</dbReference>
<reference evidence="7" key="1">
    <citation type="submission" date="2021-01" db="EMBL/GenBank/DDBJ databases">
        <title>Whole genome shotgun sequence of Actinoplanes cyaneus NBRC 14990.</title>
        <authorList>
            <person name="Komaki H."/>
            <person name="Tamura T."/>
        </authorList>
    </citation>
    <scope>NUCLEOTIDE SEQUENCE</scope>
    <source>
        <strain evidence="7">NBRC 14990</strain>
    </source>
</reference>
<evidence type="ECO:0000256" key="4">
    <source>
        <dbReference type="ARBA" id="ARBA00022679"/>
    </source>
</evidence>
<accession>A0A919IJ99</accession>
<dbReference type="GO" id="GO:0006298">
    <property type="term" value="P:mismatch repair"/>
    <property type="evidence" value="ECO:0007669"/>
    <property type="project" value="TreeGrafter"/>
</dbReference>
<dbReference type="GO" id="GO:0009307">
    <property type="term" value="P:DNA restriction-modification system"/>
    <property type="evidence" value="ECO:0007669"/>
    <property type="project" value="InterPro"/>
</dbReference>
<evidence type="ECO:0000256" key="5">
    <source>
        <dbReference type="ARBA" id="ARBA00022691"/>
    </source>
</evidence>
<dbReference type="AlphaFoldDB" id="A0A919IJ99"/>
<keyword evidence="5" id="KW-0949">S-adenosyl-L-methionine</keyword>
<gene>
    <name evidence="7" type="ORF">Acy02nite_47050</name>
</gene>
<evidence type="ECO:0000313" key="8">
    <source>
        <dbReference type="Proteomes" id="UP000619479"/>
    </source>
</evidence>
<dbReference type="EMBL" id="BOMH01000036">
    <property type="protein sequence ID" value="GID66824.1"/>
    <property type="molecule type" value="Genomic_DNA"/>
</dbReference>
<dbReference type="GO" id="GO:1904047">
    <property type="term" value="F:S-adenosyl-L-methionine binding"/>
    <property type="evidence" value="ECO:0007669"/>
    <property type="project" value="TreeGrafter"/>
</dbReference>
<comment type="similarity">
    <text evidence="1">Belongs to the N(4)/N(6)-methyltransferase family.</text>
</comment>
<comment type="caution">
    <text evidence="7">The sequence shown here is derived from an EMBL/GenBank/DDBJ whole genome shotgun (WGS) entry which is preliminary data.</text>
</comment>